<organism evidence="10 11">
    <name type="scientific">Faecalibacterium wellingii</name>
    <dbReference type="NCBI Taxonomy" id="2929491"/>
    <lineage>
        <taxon>Bacteria</taxon>
        <taxon>Bacillati</taxon>
        <taxon>Bacillota</taxon>
        <taxon>Clostridia</taxon>
        <taxon>Eubacteriales</taxon>
        <taxon>Oscillospiraceae</taxon>
        <taxon>Faecalibacterium</taxon>
    </lineage>
</organism>
<evidence type="ECO:0000256" key="3">
    <source>
        <dbReference type="ARBA" id="ARBA00023002"/>
    </source>
</evidence>
<dbReference type="FunFam" id="3.20.20.20:FF:000001">
    <property type="entry name" value="4-hydroxy-3-methylbut-2-en-1-yl diphosphate synthase (flavodoxin)"/>
    <property type="match status" value="1"/>
</dbReference>
<proteinExistence type="inferred from homology"/>
<dbReference type="SUPFAM" id="SSF51717">
    <property type="entry name" value="Dihydropteroate synthetase-like"/>
    <property type="match status" value="1"/>
</dbReference>
<feature type="domain" description="IspG TIM-barrel" evidence="8">
    <location>
        <begin position="15"/>
        <end position="253"/>
    </location>
</feature>
<accession>A0AB35Y2H1</accession>
<dbReference type="GO" id="GO:0019288">
    <property type="term" value="P:isopentenyl diphosphate biosynthetic process, methylerythritol 4-phosphate pathway"/>
    <property type="evidence" value="ECO:0007669"/>
    <property type="project" value="UniProtKB-UniRule"/>
</dbReference>
<evidence type="ECO:0000256" key="5">
    <source>
        <dbReference type="ARBA" id="ARBA00023014"/>
    </source>
</evidence>
<dbReference type="Pfam" id="PF04551">
    <property type="entry name" value="GcpE"/>
    <property type="match status" value="1"/>
</dbReference>
<dbReference type="Pfam" id="PF26540">
    <property type="entry name" value="GcpE_C"/>
    <property type="match status" value="1"/>
</dbReference>
<dbReference type="NCBIfam" id="TIGR00612">
    <property type="entry name" value="ispG_gcpE"/>
    <property type="match status" value="1"/>
</dbReference>
<keyword evidence="1 7" id="KW-0004">4Fe-4S</keyword>
<dbReference type="GO" id="GO:0046429">
    <property type="term" value="F:4-hydroxy-3-methylbut-2-en-1-yl diphosphate synthase activity (ferredoxin)"/>
    <property type="evidence" value="ECO:0007669"/>
    <property type="project" value="UniProtKB-UniRule"/>
</dbReference>
<dbReference type="NCBIfam" id="NF001540">
    <property type="entry name" value="PRK00366.1"/>
    <property type="match status" value="1"/>
</dbReference>
<comment type="function">
    <text evidence="7">Converts 2C-methyl-D-erythritol 2,4-cyclodiphosphate (ME-2,4cPP) into 1-hydroxy-2-methyl-2-(E)-butenyl 4-diphosphate.</text>
</comment>
<dbReference type="PANTHER" id="PTHR30454">
    <property type="entry name" value="4-HYDROXY-3-METHYLBUT-2-EN-1-YL DIPHOSPHATE SYNTHASE"/>
    <property type="match status" value="1"/>
</dbReference>
<evidence type="ECO:0000313" key="11">
    <source>
        <dbReference type="Proteomes" id="UP001373196"/>
    </source>
</evidence>
<comment type="cofactor">
    <cofactor evidence="7">
        <name>[4Fe-4S] cluster</name>
        <dbReference type="ChEBI" id="CHEBI:49883"/>
    </cofactor>
    <text evidence="7">Binds 1 [4Fe-4S] cluster.</text>
</comment>
<comment type="catalytic activity">
    <reaction evidence="7">
        <text>(2E)-4-hydroxy-3-methylbut-2-enyl diphosphate + oxidized [flavodoxin] + H2O + 2 H(+) = 2-C-methyl-D-erythritol 2,4-cyclic diphosphate + reduced [flavodoxin]</text>
        <dbReference type="Rhea" id="RHEA:43604"/>
        <dbReference type="Rhea" id="RHEA-COMP:10622"/>
        <dbReference type="Rhea" id="RHEA-COMP:10623"/>
        <dbReference type="ChEBI" id="CHEBI:15377"/>
        <dbReference type="ChEBI" id="CHEBI:15378"/>
        <dbReference type="ChEBI" id="CHEBI:57618"/>
        <dbReference type="ChEBI" id="CHEBI:58210"/>
        <dbReference type="ChEBI" id="CHEBI:58483"/>
        <dbReference type="ChEBI" id="CHEBI:128753"/>
        <dbReference type="EC" id="1.17.7.3"/>
    </reaction>
</comment>
<dbReference type="GO" id="GO:0141197">
    <property type="term" value="F:4-hydroxy-3-methylbut-2-enyl-diphosphate synthase activity (flavodoxin)"/>
    <property type="evidence" value="ECO:0007669"/>
    <property type="project" value="UniProtKB-EC"/>
</dbReference>
<dbReference type="EMBL" id="JBBFGL010000004">
    <property type="protein sequence ID" value="MEJ5195581.1"/>
    <property type="molecule type" value="Genomic_DNA"/>
</dbReference>
<reference evidence="10" key="1">
    <citation type="submission" date="2024-03" db="EMBL/GenBank/DDBJ databases">
        <authorList>
            <person name="Plomp N."/>
            <person name="Harmsen H.J."/>
        </authorList>
    </citation>
    <scope>NUCLEOTIDE SEQUENCE</scope>
    <source>
        <strain evidence="10">HTF-128</strain>
    </source>
</reference>
<dbReference type="InterPro" id="IPR016425">
    <property type="entry name" value="IspG_bac"/>
</dbReference>
<comment type="pathway">
    <text evidence="7">Isoprenoid biosynthesis; isopentenyl diphosphate biosynthesis via DXP pathway; isopentenyl diphosphate from 1-deoxy-D-xylulose 5-phosphate: step 5/6.</text>
</comment>
<dbReference type="AlphaFoldDB" id="A0AB35Y2H1"/>
<keyword evidence="5 7" id="KW-0411">Iron-sulfur</keyword>
<evidence type="ECO:0000259" key="9">
    <source>
        <dbReference type="Pfam" id="PF26540"/>
    </source>
</evidence>
<dbReference type="GO" id="GO:0005506">
    <property type="term" value="F:iron ion binding"/>
    <property type="evidence" value="ECO:0007669"/>
    <property type="project" value="InterPro"/>
</dbReference>
<evidence type="ECO:0000259" key="8">
    <source>
        <dbReference type="Pfam" id="PF04551"/>
    </source>
</evidence>
<comment type="similarity">
    <text evidence="7">Belongs to the IspG family.</text>
</comment>
<dbReference type="Gene3D" id="3.20.20.20">
    <property type="entry name" value="Dihydropteroate synthase-like"/>
    <property type="match status" value="1"/>
</dbReference>
<dbReference type="InterPro" id="IPR045854">
    <property type="entry name" value="NO2/SO3_Rdtase_4Fe4S_sf"/>
</dbReference>
<comment type="caution">
    <text evidence="10">The sequence shown here is derived from an EMBL/GenBank/DDBJ whole genome shotgun (WGS) entry which is preliminary data.</text>
</comment>
<keyword evidence="2 7" id="KW-0479">Metal-binding</keyword>
<dbReference type="RefSeq" id="WP_097775365.1">
    <property type="nucleotide sequence ID" value="NZ_JBBFGL010000004.1"/>
</dbReference>
<feature type="binding site" evidence="7">
    <location>
        <position position="275"/>
    </location>
    <ligand>
        <name>[4Fe-4S] cluster</name>
        <dbReference type="ChEBI" id="CHEBI:49883"/>
    </ligand>
</feature>
<dbReference type="GO" id="GO:0051539">
    <property type="term" value="F:4 iron, 4 sulfur cluster binding"/>
    <property type="evidence" value="ECO:0007669"/>
    <property type="project" value="UniProtKB-UniRule"/>
</dbReference>
<dbReference type="Proteomes" id="UP001373196">
    <property type="component" value="Unassembled WGS sequence"/>
</dbReference>
<dbReference type="PIRSF" id="PIRSF004640">
    <property type="entry name" value="IspG"/>
    <property type="match status" value="1"/>
</dbReference>
<dbReference type="SUPFAM" id="SSF56014">
    <property type="entry name" value="Nitrite and sulphite reductase 4Fe-4S domain-like"/>
    <property type="match status" value="1"/>
</dbReference>
<evidence type="ECO:0000256" key="1">
    <source>
        <dbReference type="ARBA" id="ARBA00022485"/>
    </source>
</evidence>
<dbReference type="InterPro" id="IPR058578">
    <property type="entry name" value="IspG_TIM"/>
</dbReference>
<dbReference type="InterPro" id="IPR011005">
    <property type="entry name" value="Dihydropteroate_synth-like_sf"/>
</dbReference>
<evidence type="ECO:0000313" key="10">
    <source>
        <dbReference type="EMBL" id="MEJ5195581.1"/>
    </source>
</evidence>
<feature type="binding site" evidence="7">
    <location>
        <position position="307"/>
    </location>
    <ligand>
        <name>[4Fe-4S] cluster</name>
        <dbReference type="ChEBI" id="CHEBI:49883"/>
    </ligand>
</feature>
<feature type="binding site" evidence="7">
    <location>
        <position position="314"/>
    </location>
    <ligand>
        <name>[4Fe-4S] cluster</name>
        <dbReference type="ChEBI" id="CHEBI:49883"/>
    </ligand>
</feature>
<evidence type="ECO:0000256" key="4">
    <source>
        <dbReference type="ARBA" id="ARBA00023004"/>
    </source>
</evidence>
<keyword evidence="4 7" id="KW-0408">Iron</keyword>
<feature type="domain" description="IspG C-terminal" evidence="9">
    <location>
        <begin position="268"/>
        <end position="354"/>
    </location>
</feature>
<dbReference type="InterPro" id="IPR058579">
    <property type="entry name" value="IspG_C"/>
</dbReference>
<dbReference type="HAMAP" id="MF_00159">
    <property type="entry name" value="IspG"/>
    <property type="match status" value="1"/>
</dbReference>
<sequence>MSKNRKGNFMRQLKREVKIGNVTIGGKNPVAVQTMLNVPVEDIEGNVAQAKRCEAAGCQILRVTCPSPADAKCIEAVKNAVNIPIVADIHFDYKAALACADVGVDKIRINPGNIGDDDRVKAVVDACQRKNIPIRIGVNGGSLEKHILAKYGAPTPEAMVESALYHVRLLEKFDFNNIVISIKNSNVPRMMEAYRQLSAVTDYPLHVGVTEAGTYQMGLLKSGMGIGGMLLEGIGDTIRVSLAAEPEKEVEAGYNILRAVGFPVAGPEVITCPTCGRTQYPCTEIANEVEKRLQGCKKSIKVAVMGCVVNGPGEAREADIGIAGGKGEAVLFIHGKPIKKLTGDNILDQFMDEIYKL</sequence>
<dbReference type="Gene3D" id="3.30.413.10">
    <property type="entry name" value="Sulfite Reductase Hemoprotein, domain 1"/>
    <property type="match status" value="1"/>
</dbReference>
<dbReference type="InterPro" id="IPR004588">
    <property type="entry name" value="IspG_bac-typ"/>
</dbReference>
<evidence type="ECO:0000256" key="6">
    <source>
        <dbReference type="ARBA" id="ARBA00023229"/>
    </source>
</evidence>
<dbReference type="GO" id="GO:0016114">
    <property type="term" value="P:terpenoid biosynthetic process"/>
    <property type="evidence" value="ECO:0007669"/>
    <property type="project" value="InterPro"/>
</dbReference>
<keyword evidence="3 7" id="KW-0560">Oxidoreductase</keyword>
<evidence type="ECO:0000256" key="2">
    <source>
        <dbReference type="ARBA" id="ARBA00022723"/>
    </source>
</evidence>
<dbReference type="EC" id="1.17.7.3" evidence="7"/>
<feature type="binding site" evidence="7">
    <location>
        <position position="272"/>
    </location>
    <ligand>
        <name>[4Fe-4S] cluster</name>
        <dbReference type="ChEBI" id="CHEBI:49883"/>
    </ligand>
</feature>
<keyword evidence="6 7" id="KW-0414">Isoprene biosynthesis</keyword>
<protein>
    <recommendedName>
        <fullName evidence="7">4-hydroxy-3-methylbut-2-en-1-yl diphosphate synthase (flavodoxin)</fullName>
        <ecNumber evidence="7">1.17.7.3</ecNumber>
    </recommendedName>
    <alternativeName>
        <fullName evidence="7">1-hydroxy-2-methyl-2-(E)-butenyl 4-diphosphate synthase</fullName>
    </alternativeName>
</protein>
<gene>
    <name evidence="7 10" type="primary">ispG</name>
    <name evidence="10" type="synonym">gcpE</name>
    <name evidence="10" type="ORF">WF834_05210</name>
</gene>
<evidence type="ECO:0000256" key="7">
    <source>
        <dbReference type="HAMAP-Rule" id="MF_00159"/>
    </source>
</evidence>
<dbReference type="PANTHER" id="PTHR30454:SF0">
    <property type="entry name" value="4-HYDROXY-3-METHYLBUT-2-EN-1-YL DIPHOSPHATE SYNTHASE (FERREDOXIN), CHLOROPLASTIC"/>
    <property type="match status" value="1"/>
</dbReference>
<name>A0AB35Y2H1_9FIRM</name>